<comment type="subcellular location">
    <subcellularLocation>
        <location evidence="1">Membrane</location>
        <topology evidence="1">Multi-pass membrane protein</topology>
    </subcellularLocation>
</comment>
<dbReference type="Proteomes" id="UP001152797">
    <property type="component" value="Unassembled WGS sequence"/>
</dbReference>
<dbReference type="GO" id="GO:0016020">
    <property type="term" value="C:membrane"/>
    <property type="evidence" value="ECO:0007669"/>
    <property type="project" value="UniProtKB-SubCell"/>
</dbReference>
<evidence type="ECO:0000259" key="6">
    <source>
        <dbReference type="Pfam" id="PF00520"/>
    </source>
</evidence>
<evidence type="ECO:0000313" key="7">
    <source>
        <dbReference type="EMBL" id="CAI3989957.1"/>
    </source>
</evidence>
<evidence type="ECO:0000256" key="5">
    <source>
        <dbReference type="SAM" id="Phobius"/>
    </source>
</evidence>
<evidence type="ECO:0000256" key="1">
    <source>
        <dbReference type="ARBA" id="ARBA00004141"/>
    </source>
</evidence>
<reference evidence="8" key="2">
    <citation type="submission" date="2024-04" db="EMBL/GenBank/DDBJ databases">
        <authorList>
            <person name="Chen Y."/>
            <person name="Shah S."/>
            <person name="Dougan E. K."/>
            <person name="Thang M."/>
            <person name="Chan C."/>
        </authorList>
    </citation>
    <scope>NUCLEOTIDE SEQUENCE [LARGE SCALE GENOMIC DNA]</scope>
</reference>
<evidence type="ECO:0000256" key="2">
    <source>
        <dbReference type="ARBA" id="ARBA00022692"/>
    </source>
</evidence>
<dbReference type="EMBL" id="CAMXCT030001424">
    <property type="protein sequence ID" value="CAL4777269.1"/>
    <property type="molecule type" value="Genomic_DNA"/>
</dbReference>
<evidence type="ECO:0000313" key="9">
    <source>
        <dbReference type="EMBL" id="CAL4777269.1"/>
    </source>
</evidence>
<keyword evidence="2 5" id="KW-0812">Transmembrane</keyword>
<feature type="transmembrane region" description="Helical" evidence="5">
    <location>
        <begin position="436"/>
        <end position="455"/>
    </location>
</feature>
<evidence type="ECO:0000313" key="8">
    <source>
        <dbReference type="EMBL" id="CAL1143332.1"/>
    </source>
</evidence>
<name>A0A9P1CD08_9DINO</name>
<gene>
    <name evidence="7" type="ORF">C1SCF055_LOCUS16982</name>
</gene>
<feature type="domain" description="Ion transport" evidence="6">
    <location>
        <begin position="92"/>
        <end position="331"/>
    </location>
</feature>
<comment type="caution">
    <text evidence="7">The sequence shown here is derived from an EMBL/GenBank/DDBJ whole genome shotgun (WGS) entry which is preliminary data.</text>
</comment>
<feature type="transmembrane region" description="Helical" evidence="5">
    <location>
        <begin position="300"/>
        <end position="321"/>
    </location>
</feature>
<dbReference type="Pfam" id="PF00520">
    <property type="entry name" value="Ion_trans"/>
    <property type="match status" value="1"/>
</dbReference>
<feature type="transmembrane region" description="Helical" evidence="5">
    <location>
        <begin position="382"/>
        <end position="404"/>
    </location>
</feature>
<sequence>MRYVEGSQKFGFDCNGEYIALGSQNLFTRPEVQASLKYIPGLFASDACNLELLKSLAYTTNDEAFHTHTVAALVQAAWMQKRLATAGEVFVSLLMLPFLCHACFTLRHEQPHFAVPPSLWIILCFHAKKSFEELMQHLTVCRYHRDRFNLFEFDNIADIAYIAAGWMAIVRQALDPTTLEKPWMSIFCAMAWLRALYSLRGETWMGPRLLPIISALKDTLAFFLVTWTCILAAAHAYYNLQMREEPTPVYAALMQVVRLGIFGDFDLFEFEGLDTTYKPNGEEWEPVDPDPGPNYVEAHILFYITGVGITILLMNLLVGVLSNNFELYEDQSAVLFLRARAKLMLELQARPWTYILQWLSCRLLHNEEKGSSRKRSESFEGLEPSCVAVISCFLCFAPLAPLFVYSENAFLGEVIRSGIAKRGCCGSVLLLLCSPMLFILSACLALILMFFRLVFQMQLSCVFYMVAASLGCCGEECDKSPEHCHIGLVVRAEPPMEALRSLRSEMKTLGFGCSFFFCAVSACVMQPKPRASQAVA</sequence>
<protein>
    <submittedName>
        <fullName evidence="9">Ankyrin-3</fullName>
    </submittedName>
</protein>
<proteinExistence type="predicted"/>
<feature type="transmembrane region" description="Helical" evidence="5">
    <location>
        <begin position="220"/>
        <end position="238"/>
    </location>
</feature>
<dbReference type="GO" id="GO:0005216">
    <property type="term" value="F:monoatomic ion channel activity"/>
    <property type="evidence" value="ECO:0007669"/>
    <property type="project" value="InterPro"/>
</dbReference>
<keyword evidence="3 5" id="KW-1133">Transmembrane helix</keyword>
<evidence type="ECO:0000256" key="3">
    <source>
        <dbReference type="ARBA" id="ARBA00022989"/>
    </source>
</evidence>
<keyword evidence="10" id="KW-1185">Reference proteome</keyword>
<dbReference type="AlphaFoldDB" id="A0A9P1CD08"/>
<dbReference type="EMBL" id="CAMXCT010001424">
    <property type="protein sequence ID" value="CAI3989957.1"/>
    <property type="molecule type" value="Genomic_DNA"/>
</dbReference>
<dbReference type="EMBL" id="CAMXCT020001424">
    <property type="protein sequence ID" value="CAL1143332.1"/>
    <property type="molecule type" value="Genomic_DNA"/>
</dbReference>
<dbReference type="InterPro" id="IPR005821">
    <property type="entry name" value="Ion_trans_dom"/>
</dbReference>
<evidence type="ECO:0000256" key="4">
    <source>
        <dbReference type="ARBA" id="ARBA00023136"/>
    </source>
</evidence>
<keyword evidence="4 5" id="KW-0472">Membrane</keyword>
<organism evidence="7">
    <name type="scientific">Cladocopium goreaui</name>
    <dbReference type="NCBI Taxonomy" id="2562237"/>
    <lineage>
        <taxon>Eukaryota</taxon>
        <taxon>Sar</taxon>
        <taxon>Alveolata</taxon>
        <taxon>Dinophyceae</taxon>
        <taxon>Suessiales</taxon>
        <taxon>Symbiodiniaceae</taxon>
        <taxon>Cladocopium</taxon>
    </lineage>
</organism>
<reference evidence="7" key="1">
    <citation type="submission" date="2022-10" db="EMBL/GenBank/DDBJ databases">
        <authorList>
            <person name="Chen Y."/>
            <person name="Dougan E. K."/>
            <person name="Chan C."/>
            <person name="Rhodes N."/>
            <person name="Thang M."/>
        </authorList>
    </citation>
    <scope>NUCLEOTIDE SEQUENCE</scope>
</reference>
<evidence type="ECO:0000313" key="10">
    <source>
        <dbReference type="Proteomes" id="UP001152797"/>
    </source>
</evidence>
<accession>A0A9P1CD08</accession>
<dbReference type="OrthoDB" id="415033at2759"/>